<dbReference type="GO" id="GO:0005096">
    <property type="term" value="F:GTPase activator activity"/>
    <property type="evidence" value="ECO:0007669"/>
    <property type="project" value="UniProtKB-KW"/>
</dbReference>
<dbReference type="SUPFAM" id="SSF103657">
    <property type="entry name" value="BAR/IMD domain-like"/>
    <property type="match status" value="1"/>
</dbReference>
<accession>D3AWV8</accession>
<feature type="domain" description="Rho-GAP" evidence="4">
    <location>
        <begin position="369"/>
        <end position="558"/>
    </location>
</feature>
<evidence type="ECO:0000256" key="2">
    <source>
        <dbReference type="PROSITE-ProRule" id="PRU01077"/>
    </source>
</evidence>
<dbReference type="InterPro" id="IPR031160">
    <property type="entry name" value="F_BAR_dom"/>
</dbReference>
<dbReference type="PROSITE" id="PS50238">
    <property type="entry name" value="RHOGAP"/>
    <property type="match status" value="1"/>
</dbReference>
<dbReference type="RefSeq" id="XP_020438885.1">
    <property type="nucleotide sequence ID" value="XM_020571611.1"/>
</dbReference>
<evidence type="ECO:0000256" key="1">
    <source>
        <dbReference type="ARBA" id="ARBA00022468"/>
    </source>
</evidence>
<dbReference type="PANTHER" id="PTHR45876:SF11">
    <property type="entry name" value="GTPASE ACTIVATING PROTEIN HOMOLOG 3-RELATED"/>
    <property type="match status" value="1"/>
</dbReference>
<feature type="compositionally biased region" description="Basic and acidic residues" evidence="3">
    <location>
        <begin position="328"/>
        <end position="342"/>
    </location>
</feature>
<dbReference type="InterPro" id="IPR008936">
    <property type="entry name" value="Rho_GTPase_activation_prot"/>
</dbReference>
<reference evidence="6 7" key="1">
    <citation type="journal article" date="2011" name="Genome Res.">
        <title>Phylogeny-wide analysis of social amoeba genomes highlights ancient origins for complex intercellular communication.</title>
        <authorList>
            <person name="Heidel A.J."/>
            <person name="Lawal H.M."/>
            <person name="Felder M."/>
            <person name="Schilde C."/>
            <person name="Helps N.R."/>
            <person name="Tunggal B."/>
            <person name="Rivero F."/>
            <person name="John U."/>
            <person name="Schleicher M."/>
            <person name="Eichinger L."/>
            <person name="Platzer M."/>
            <person name="Noegel A.A."/>
            <person name="Schaap P."/>
            <person name="Gloeckner G."/>
        </authorList>
    </citation>
    <scope>NUCLEOTIDE SEQUENCE [LARGE SCALE GENOMIC DNA]</scope>
    <source>
        <strain evidence="7">ATCC 26659 / Pp 5 / PN500</strain>
    </source>
</reference>
<feature type="region of interest" description="Disordered" evidence="3">
    <location>
        <begin position="559"/>
        <end position="673"/>
    </location>
</feature>
<feature type="compositionally biased region" description="Polar residues" evidence="3">
    <location>
        <begin position="627"/>
        <end position="655"/>
    </location>
</feature>
<feature type="compositionally biased region" description="Low complexity" evidence="3">
    <location>
        <begin position="597"/>
        <end position="626"/>
    </location>
</feature>
<keyword evidence="7" id="KW-1185">Reference proteome</keyword>
<name>D3AWV8_HETP5</name>
<feature type="compositionally biased region" description="Polar residues" evidence="3">
    <location>
        <begin position="316"/>
        <end position="327"/>
    </location>
</feature>
<keyword evidence="1" id="KW-0343">GTPase activation</keyword>
<dbReference type="EMBL" id="ADBJ01000002">
    <property type="protein sequence ID" value="EFA86781.1"/>
    <property type="molecule type" value="Genomic_DNA"/>
</dbReference>
<sequence>MSSSKISNNPNDEVLRRIKTVSSMDGLEQFAKSTERGINALKDIKRFFKLRSQIEEEYSKKLATLAKFEPTVTAGCISSTIMDAWAQVRQETAWEAGYHETLSNNLNDGIVNSIDTLVSSLEKRNTTIMTDAKHSFNNYSDSVQRLRKTRQTCERAFKDMVGDSGSRNTAGDTQKINRRVLKQSQDAIKFDREHREQVNETNSLQSTFFGSIIPKTMVEFYKMEIYRSHMLKQYFLKFLNMVYLPDNYDAEMSGLRDRLTNLSTDNEVIDFIQRIKPSVSTEANPRPFEVIDFRTAAASISVSDSSNIPSSSLLSQFPTPASSPSSSIDEKPLTPTKDKKDRLSVHIKKRWSTSFNFSSSSKKQLQFGVSLEDLMNAQRKTHPTLEIPHVLVVMKRRMIKMNAFQTEGIFRVPSRLVDIDSTKKQMNDNNFDLSLVENVHTISSLLKLWIRELPEPLIPFGMYDSVIGALNDPNELINQFFRLPVYNQRVLSYVLEIMRLCAAPENIKATLMTFDNLSTCFAPSIIRTSSLELSNAMEGLTKEISVIKLMLEVVPPLPIDDRIEPSSGSTSPQLTSTNQGSSALTPPRAGNSIPFTSPQSISAASAGSSGSNSSSRSIPTPIIQSPKSDQISSPMNTPSSPRSPSLNSQGSSSTPIDIPHGLSPSTISPNNSLVESPSLALEDYPIHEPAKHLIEDFHSNMVQLYLDVSSGAEVSAYSAMTVSYTIVKLTRWLEDFVTNTFQVDSYESLLLEIEKNNFISPPPVNFKVASSTPCLRPIELSNMIPAALKQWILIFTLVVNYASHYLCYLGGMVTGSTPKEQLQQVEDFFNRNKLITLSDVSQSSHNGIDINASIKLIYGTVEMSGSHLPETIQKQIAQHPDLTESLQLQFKQSMSLENNITNNNQQLQQPTSNPLSISSSISAQRHENTFQMEEEEVMDEQLYEEDEVQLTSSNSITPPNLLKSSLNQQDLIRQSTFLVIDKLNERKNMVVNEDWSEKEQQVALSLIAKQMQAIKVGLESFVVEIGVPVAPEVRSDEKAPTAHGQIVIFTKNFIERSTQLLRAVINSLNTLNSQLYEHLVSKLFEIKRLLEN</sequence>
<dbReference type="SMART" id="SM00055">
    <property type="entry name" value="FCH"/>
    <property type="match status" value="1"/>
</dbReference>
<organism evidence="6 7">
    <name type="scientific">Heterostelium pallidum (strain ATCC 26659 / Pp 5 / PN500)</name>
    <name type="common">Cellular slime mold</name>
    <name type="synonym">Polysphondylium pallidum</name>
    <dbReference type="NCBI Taxonomy" id="670386"/>
    <lineage>
        <taxon>Eukaryota</taxon>
        <taxon>Amoebozoa</taxon>
        <taxon>Evosea</taxon>
        <taxon>Eumycetozoa</taxon>
        <taxon>Dictyostelia</taxon>
        <taxon>Acytosteliales</taxon>
        <taxon>Acytosteliaceae</taxon>
        <taxon>Heterostelium</taxon>
    </lineage>
</organism>
<evidence type="ECO:0000256" key="3">
    <source>
        <dbReference type="SAM" id="MobiDB-lite"/>
    </source>
</evidence>
<evidence type="ECO:0000313" key="7">
    <source>
        <dbReference type="Proteomes" id="UP000001396"/>
    </source>
</evidence>
<keyword evidence="2" id="KW-0175">Coiled coil</keyword>
<dbReference type="InterPro" id="IPR001060">
    <property type="entry name" value="FCH_dom"/>
</dbReference>
<dbReference type="Pfam" id="PF00611">
    <property type="entry name" value="FCH"/>
    <property type="match status" value="1"/>
</dbReference>
<dbReference type="AlphaFoldDB" id="D3AWV8"/>
<gene>
    <name evidence="6" type="primary">mgp3</name>
    <name evidence="6" type="ORF">PPL_00586</name>
</gene>
<dbReference type="Gene3D" id="1.10.555.10">
    <property type="entry name" value="Rho GTPase activation protein"/>
    <property type="match status" value="1"/>
</dbReference>
<dbReference type="InterPro" id="IPR027267">
    <property type="entry name" value="AH/BAR_dom_sf"/>
</dbReference>
<dbReference type="InParanoid" id="D3AWV8"/>
<dbReference type="Proteomes" id="UP000001396">
    <property type="component" value="Unassembled WGS sequence"/>
</dbReference>
<dbReference type="OMA" id="YLCYLGG"/>
<dbReference type="SMART" id="SM00324">
    <property type="entry name" value="RhoGAP"/>
    <property type="match status" value="1"/>
</dbReference>
<feature type="compositionally biased region" description="Low complexity" evidence="3">
    <location>
        <begin position="304"/>
        <end position="315"/>
    </location>
</feature>
<protein>
    <submittedName>
        <fullName evidence="6">RhoGAP domain-containing protein</fullName>
    </submittedName>
</protein>
<dbReference type="FunCoup" id="D3AWV8">
    <property type="interactions" value="638"/>
</dbReference>
<comment type="caution">
    <text evidence="6">The sequence shown here is derived from an EMBL/GenBank/DDBJ whole genome shotgun (WGS) entry which is preliminary data.</text>
</comment>
<dbReference type="PROSITE" id="PS51741">
    <property type="entry name" value="F_BAR"/>
    <property type="match status" value="1"/>
</dbReference>
<evidence type="ECO:0000259" key="4">
    <source>
        <dbReference type="PROSITE" id="PS50238"/>
    </source>
</evidence>
<proteinExistence type="predicted"/>
<dbReference type="GO" id="GO:0007165">
    <property type="term" value="P:signal transduction"/>
    <property type="evidence" value="ECO:0007669"/>
    <property type="project" value="InterPro"/>
</dbReference>
<evidence type="ECO:0000313" key="6">
    <source>
        <dbReference type="EMBL" id="EFA86781.1"/>
    </source>
</evidence>
<dbReference type="GO" id="GO:0005737">
    <property type="term" value="C:cytoplasm"/>
    <property type="evidence" value="ECO:0007669"/>
    <property type="project" value="TreeGrafter"/>
</dbReference>
<dbReference type="Pfam" id="PF00620">
    <property type="entry name" value="RhoGAP"/>
    <property type="match status" value="1"/>
</dbReference>
<dbReference type="InterPro" id="IPR000198">
    <property type="entry name" value="RhoGAP_dom"/>
</dbReference>
<feature type="region of interest" description="Disordered" evidence="3">
    <location>
        <begin position="304"/>
        <end position="342"/>
    </location>
</feature>
<dbReference type="SUPFAM" id="SSF48350">
    <property type="entry name" value="GTPase activation domain, GAP"/>
    <property type="match status" value="1"/>
</dbReference>
<feature type="compositionally biased region" description="Polar residues" evidence="3">
    <location>
        <begin position="566"/>
        <end position="584"/>
    </location>
</feature>
<evidence type="ECO:0000259" key="5">
    <source>
        <dbReference type="PROSITE" id="PS51741"/>
    </source>
</evidence>
<feature type="compositionally biased region" description="Polar residues" evidence="3">
    <location>
        <begin position="663"/>
        <end position="673"/>
    </location>
</feature>
<dbReference type="GeneID" id="31356119"/>
<feature type="domain" description="F-BAR" evidence="5">
    <location>
        <begin position="4"/>
        <end position="271"/>
    </location>
</feature>
<dbReference type="STRING" id="670386.D3AWV8"/>
<dbReference type="Gene3D" id="1.20.1270.60">
    <property type="entry name" value="Arfaptin homology (AH) domain/BAR domain"/>
    <property type="match status" value="1"/>
</dbReference>
<dbReference type="PANTHER" id="PTHR45876">
    <property type="entry name" value="FI04035P"/>
    <property type="match status" value="1"/>
</dbReference>